<keyword evidence="3" id="KW-1185">Reference proteome</keyword>
<name>A0A2T9J997_9CAUL</name>
<evidence type="ECO:0000313" key="2">
    <source>
        <dbReference type="EMBL" id="PVM78422.1"/>
    </source>
</evidence>
<keyword evidence="1" id="KW-1133">Transmembrane helix</keyword>
<feature type="transmembrane region" description="Helical" evidence="1">
    <location>
        <begin position="41"/>
        <end position="58"/>
    </location>
</feature>
<feature type="transmembrane region" description="Helical" evidence="1">
    <location>
        <begin position="104"/>
        <end position="123"/>
    </location>
</feature>
<dbReference type="RefSeq" id="WP_116568533.1">
    <property type="nucleotide sequence ID" value="NZ_QDKP01000047.1"/>
</dbReference>
<accession>A0A2T9J997</accession>
<evidence type="ECO:0000256" key="1">
    <source>
        <dbReference type="SAM" id="Phobius"/>
    </source>
</evidence>
<dbReference type="EMBL" id="QDKP01000047">
    <property type="protein sequence ID" value="PVM78422.1"/>
    <property type="molecule type" value="Genomic_DNA"/>
</dbReference>
<comment type="caution">
    <text evidence="2">The sequence shown here is derived from an EMBL/GenBank/DDBJ whole genome shotgun (WGS) entry which is preliminary data.</text>
</comment>
<keyword evidence="1" id="KW-0472">Membrane</keyword>
<feature type="transmembrane region" description="Helical" evidence="1">
    <location>
        <begin position="65"/>
        <end position="84"/>
    </location>
</feature>
<reference evidence="2 3" key="1">
    <citation type="submission" date="2018-04" db="EMBL/GenBank/DDBJ databases">
        <title>The genome sequence of Caulobacter sp. 736.</title>
        <authorList>
            <person name="Gao J."/>
            <person name="Sun J."/>
        </authorList>
    </citation>
    <scope>NUCLEOTIDE SEQUENCE [LARGE SCALE GENOMIC DNA]</scope>
    <source>
        <strain evidence="2 3">736</strain>
    </source>
</reference>
<protein>
    <recommendedName>
        <fullName evidence="4">DUF805 domain-containing protein</fullName>
    </recommendedName>
</protein>
<dbReference type="Pfam" id="PF05656">
    <property type="entry name" value="DUF805"/>
    <property type="match status" value="1"/>
</dbReference>
<dbReference type="AlphaFoldDB" id="A0A2T9J997"/>
<sequence>MTKLVLAYLTGRGRRLEYWLSLIAMLVAVFAVLEIPHNDLFSDTVDWVSLVVWCAYAARRLRDAGLPFWLAPFPLPIVLVGIGLNRTLGVPPSVAENPDVSMSAFSLAAALVLVALVFVLGCLPSRTPKATTRETADVFG</sequence>
<proteinExistence type="predicted"/>
<gene>
    <name evidence="2" type="ORF">DDF65_15340</name>
</gene>
<feature type="transmembrane region" description="Helical" evidence="1">
    <location>
        <begin position="16"/>
        <end position="35"/>
    </location>
</feature>
<dbReference type="Proteomes" id="UP000244913">
    <property type="component" value="Unassembled WGS sequence"/>
</dbReference>
<dbReference type="InterPro" id="IPR008523">
    <property type="entry name" value="DUF805"/>
</dbReference>
<organism evidence="2 3">
    <name type="scientific">Caulobacter radicis</name>
    <dbReference type="NCBI Taxonomy" id="2172650"/>
    <lineage>
        <taxon>Bacteria</taxon>
        <taxon>Pseudomonadati</taxon>
        <taxon>Pseudomonadota</taxon>
        <taxon>Alphaproteobacteria</taxon>
        <taxon>Caulobacterales</taxon>
        <taxon>Caulobacteraceae</taxon>
        <taxon>Caulobacter</taxon>
    </lineage>
</organism>
<evidence type="ECO:0008006" key="4">
    <source>
        <dbReference type="Google" id="ProtNLM"/>
    </source>
</evidence>
<keyword evidence="1" id="KW-0812">Transmembrane</keyword>
<evidence type="ECO:0000313" key="3">
    <source>
        <dbReference type="Proteomes" id="UP000244913"/>
    </source>
</evidence>
<dbReference type="GO" id="GO:0016020">
    <property type="term" value="C:membrane"/>
    <property type="evidence" value="ECO:0007669"/>
    <property type="project" value="InterPro"/>
</dbReference>